<dbReference type="RefSeq" id="WP_330931349.1">
    <property type="nucleotide sequence ID" value="NZ_CP119075.1"/>
</dbReference>
<sequence length="160" mass="17206">MPDKTRLITALIEKLEADRDLQTRAALLARDEATNEESRAENKYDTRGQEAAYLAEGQAKLAAELADAIRLYRSLELPATPPPAALKIGSVFTIERLGGPLHGLIGPRAGGTDFTVDDTTYTVITPSSPLGRAVLGRKAGDTVYLVQRGKPQPHRITATA</sequence>
<dbReference type="GO" id="GO:0003746">
    <property type="term" value="F:translation elongation factor activity"/>
    <property type="evidence" value="ECO:0007669"/>
    <property type="project" value="UniProtKB-KW"/>
</dbReference>
<dbReference type="AlphaFoldDB" id="A0AAF0CSB3"/>
<dbReference type="Gene3D" id="3.10.50.30">
    <property type="entry name" value="Transcription elongation factor, GreA/GreB, C-terminal domain"/>
    <property type="match status" value="1"/>
</dbReference>
<dbReference type="InterPro" id="IPR036953">
    <property type="entry name" value="GreA/GreB_C_sf"/>
</dbReference>
<evidence type="ECO:0000313" key="2">
    <source>
        <dbReference type="Proteomes" id="UP001218638"/>
    </source>
</evidence>
<accession>A0AAF0CSB3</accession>
<name>A0AAF0CSB3_9BACT</name>
<proteinExistence type="predicted"/>
<keyword evidence="1" id="KW-0648">Protein biosynthesis</keyword>
<dbReference type="GO" id="GO:0003677">
    <property type="term" value="F:DNA binding"/>
    <property type="evidence" value="ECO:0007669"/>
    <property type="project" value="InterPro"/>
</dbReference>
<dbReference type="Proteomes" id="UP001218638">
    <property type="component" value="Chromosome"/>
</dbReference>
<organism evidence="1 2">
    <name type="scientific">Synoicihabitans lomoniglobus</name>
    <dbReference type="NCBI Taxonomy" id="2909285"/>
    <lineage>
        <taxon>Bacteria</taxon>
        <taxon>Pseudomonadati</taxon>
        <taxon>Verrucomicrobiota</taxon>
        <taxon>Opitutia</taxon>
        <taxon>Opitutales</taxon>
        <taxon>Opitutaceae</taxon>
        <taxon>Synoicihabitans</taxon>
    </lineage>
</organism>
<dbReference type="KEGG" id="slom:PXH66_09505"/>
<evidence type="ECO:0000313" key="1">
    <source>
        <dbReference type="EMBL" id="WED67086.1"/>
    </source>
</evidence>
<reference evidence="1" key="1">
    <citation type="submission" date="2023-03" db="EMBL/GenBank/DDBJ databases">
        <title>Lomoglobus Profundus gen. nov., sp. nov., a novel member of the phylum Verrucomicrobia, isolated from deep-marine sediment of South China Sea.</title>
        <authorList>
            <person name="Ahmad T."/>
            <person name="Ishaq S.E."/>
            <person name="Wang F."/>
        </authorList>
    </citation>
    <scope>NUCLEOTIDE SEQUENCE</scope>
    <source>
        <strain evidence="1">LMO-M01</strain>
    </source>
</reference>
<keyword evidence="1" id="KW-0251">Elongation factor</keyword>
<protein>
    <submittedName>
        <fullName evidence="1">Transcription elongation factor</fullName>
    </submittedName>
</protein>
<dbReference type="EMBL" id="CP119075">
    <property type="protein sequence ID" value="WED67086.1"/>
    <property type="molecule type" value="Genomic_DNA"/>
</dbReference>
<keyword evidence="2" id="KW-1185">Reference proteome</keyword>
<dbReference type="GO" id="GO:0032784">
    <property type="term" value="P:regulation of DNA-templated transcription elongation"/>
    <property type="evidence" value="ECO:0007669"/>
    <property type="project" value="InterPro"/>
</dbReference>
<dbReference type="SUPFAM" id="SSF54534">
    <property type="entry name" value="FKBP-like"/>
    <property type="match status" value="1"/>
</dbReference>
<gene>
    <name evidence="1" type="ORF">PXH66_09505</name>
</gene>